<dbReference type="InterPro" id="IPR013830">
    <property type="entry name" value="SGNH_hydro"/>
</dbReference>
<keyword evidence="4" id="KW-1185">Reference proteome</keyword>
<evidence type="ECO:0000256" key="1">
    <source>
        <dbReference type="SAM" id="SignalP"/>
    </source>
</evidence>
<feature type="chain" id="PRO_5040395324" description="SGNH hydrolase-type esterase domain-containing protein" evidence="1">
    <location>
        <begin position="23"/>
        <end position="262"/>
    </location>
</feature>
<dbReference type="PANTHER" id="PTHR30383:SF31">
    <property type="entry name" value="SGNH HYDROLASE-TYPE ESTERASE DOMAIN-CONTAINING PROTEIN-RELATED"/>
    <property type="match status" value="1"/>
</dbReference>
<feature type="signal peptide" evidence="1">
    <location>
        <begin position="1"/>
        <end position="22"/>
    </location>
</feature>
<proteinExistence type="predicted"/>
<dbReference type="PROSITE" id="PS51257">
    <property type="entry name" value="PROKAR_LIPOPROTEIN"/>
    <property type="match status" value="1"/>
</dbReference>
<reference evidence="3" key="1">
    <citation type="submission" date="2021-03" db="EMBL/GenBank/DDBJ databases">
        <title>Revisited historic fungal species revealed as producer of novel bioactive compounds through whole genome sequencing and comparative genomics.</title>
        <authorList>
            <person name="Vignolle G.A."/>
            <person name="Hochenegger N."/>
            <person name="Mach R.L."/>
            <person name="Mach-Aigner A.R."/>
            <person name="Javad Rahimi M."/>
            <person name="Salim K.A."/>
            <person name="Chan C.M."/>
            <person name="Lim L.B.L."/>
            <person name="Cai F."/>
            <person name="Druzhinina I.S."/>
            <person name="U'Ren J.M."/>
            <person name="Derntl C."/>
        </authorList>
    </citation>
    <scope>NUCLEOTIDE SEQUENCE</scope>
    <source>
        <strain evidence="3">TUCIM 5799</strain>
    </source>
</reference>
<feature type="domain" description="SGNH hydrolase-type esterase" evidence="2">
    <location>
        <begin position="50"/>
        <end position="229"/>
    </location>
</feature>
<dbReference type="SUPFAM" id="SSF52266">
    <property type="entry name" value="SGNH hydrolase"/>
    <property type="match status" value="1"/>
</dbReference>
<protein>
    <recommendedName>
        <fullName evidence="2">SGNH hydrolase-type esterase domain-containing protein</fullName>
    </recommendedName>
</protein>
<dbReference type="Pfam" id="PF13472">
    <property type="entry name" value="Lipase_GDSL_2"/>
    <property type="match status" value="1"/>
</dbReference>
<dbReference type="InterPro" id="IPR051532">
    <property type="entry name" value="Ester_Hydrolysis_Enzymes"/>
</dbReference>
<dbReference type="CDD" id="cd01833">
    <property type="entry name" value="XynB_like"/>
    <property type="match status" value="1"/>
</dbReference>
<organism evidence="3 4">
    <name type="scientific">Neoarthrinium moseri</name>
    <dbReference type="NCBI Taxonomy" id="1658444"/>
    <lineage>
        <taxon>Eukaryota</taxon>
        <taxon>Fungi</taxon>
        <taxon>Dikarya</taxon>
        <taxon>Ascomycota</taxon>
        <taxon>Pezizomycotina</taxon>
        <taxon>Sordariomycetes</taxon>
        <taxon>Xylariomycetidae</taxon>
        <taxon>Amphisphaeriales</taxon>
        <taxon>Apiosporaceae</taxon>
        <taxon>Neoarthrinium</taxon>
    </lineage>
</organism>
<dbReference type="InterPro" id="IPR036514">
    <property type="entry name" value="SGNH_hydro_sf"/>
</dbReference>
<dbReference type="Proteomes" id="UP000829685">
    <property type="component" value="Unassembled WGS sequence"/>
</dbReference>
<name>A0A9Q0ARJ7_9PEZI</name>
<dbReference type="AlphaFoldDB" id="A0A9Q0ARJ7"/>
<dbReference type="GO" id="GO:0004622">
    <property type="term" value="F:phosphatidylcholine lysophospholipase activity"/>
    <property type="evidence" value="ECO:0007669"/>
    <property type="project" value="TreeGrafter"/>
</dbReference>
<dbReference type="Gene3D" id="3.40.50.1110">
    <property type="entry name" value="SGNH hydrolase"/>
    <property type="match status" value="1"/>
</dbReference>
<evidence type="ECO:0000259" key="2">
    <source>
        <dbReference type="Pfam" id="PF13472"/>
    </source>
</evidence>
<evidence type="ECO:0000313" key="3">
    <source>
        <dbReference type="EMBL" id="KAI1875293.1"/>
    </source>
</evidence>
<gene>
    <name evidence="3" type="ORF">JX265_004351</name>
</gene>
<evidence type="ECO:0000313" key="4">
    <source>
        <dbReference type="Proteomes" id="UP000829685"/>
    </source>
</evidence>
<dbReference type="PANTHER" id="PTHR30383">
    <property type="entry name" value="THIOESTERASE 1/PROTEASE 1/LYSOPHOSPHOLIPASE L1"/>
    <property type="match status" value="1"/>
</dbReference>
<dbReference type="OrthoDB" id="6123at2759"/>
<comment type="caution">
    <text evidence="3">The sequence shown here is derived from an EMBL/GenBank/DDBJ whole genome shotgun (WGS) entry which is preliminary data.</text>
</comment>
<sequence length="262" mass="28014">MLGQRLSVVLCAIACACSPVLGRDLHPNAQRYNVKAFSFAGGIPLRIMPLGASITHGVASSDGNGYRQDLRQHIVDMGNAVNMVGSNPNGTMKDNDNSGWPGFIIDEVHTKSNADTPKYKPNLVLINLGTNDAIRNIDIPKAGERMQSMITDIYTQSPQATVVLSGLIRNAESGAQERGVQINSQYQSLVSTLQKAGKPIIFADMQGLDGPLPSDLAPDGIHPVDKGYQKMANIWYKAIGQADSKGFLKKAENNGLPDDGAA</sequence>
<keyword evidence="1" id="KW-0732">Signal</keyword>
<accession>A0A9Q0ARJ7</accession>
<dbReference type="EMBL" id="JAFIMR010000008">
    <property type="protein sequence ID" value="KAI1875293.1"/>
    <property type="molecule type" value="Genomic_DNA"/>
</dbReference>